<comment type="caution">
    <text evidence="2">The sequence shown here is derived from an EMBL/GenBank/DDBJ whole genome shotgun (WGS) entry which is preliminary data.</text>
</comment>
<dbReference type="SMART" id="SM00220">
    <property type="entry name" value="S_TKc"/>
    <property type="match status" value="1"/>
</dbReference>
<reference evidence="2 3" key="1">
    <citation type="submission" date="2024-04" db="EMBL/GenBank/DDBJ databases">
        <title>Tritrichomonas musculus Genome.</title>
        <authorList>
            <person name="Alves-Ferreira E."/>
            <person name="Grigg M."/>
            <person name="Lorenzi H."/>
            <person name="Galac M."/>
        </authorList>
    </citation>
    <scope>NUCLEOTIDE SEQUENCE [LARGE SCALE GENOMIC DNA]</scope>
    <source>
        <strain evidence="2 3">EAF2021</strain>
    </source>
</reference>
<protein>
    <recommendedName>
        <fullName evidence="1">Protein kinase domain-containing protein</fullName>
    </recommendedName>
</protein>
<name>A0ABR2JFY7_9EUKA</name>
<dbReference type="InterPro" id="IPR000719">
    <property type="entry name" value="Prot_kinase_dom"/>
</dbReference>
<evidence type="ECO:0000259" key="1">
    <source>
        <dbReference type="PROSITE" id="PS50011"/>
    </source>
</evidence>
<accession>A0ABR2JFY7</accession>
<dbReference type="PROSITE" id="PS50011">
    <property type="entry name" value="PROTEIN_KINASE_DOM"/>
    <property type="match status" value="1"/>
</dbReference>
<organism evidence="2 3">
    <name type="scientific">Tritrichomonas musculus</name>
    <dbReference type="NCBI Taxonomy" id="1915356"/>
    <lineage>
        <taxon>Eukaryota</taxon>
        <taxon>Metamonada</taxon>
        <taxon>Parabasalia</taxon>
        <taxon>Tritrichomonadida</taxon>
        <taxon>Tritrichomonadidae</taxon>
        <taxon>Tritrichomonas</taxon>
    </lineage>
</organism>
<dbReference type="InterPro" id="IPR011009">
    <property type="entry name" value="Kinase-like_dom_sf"/>
</dbReference>
<dbReference type="InterPro" id="IPR006597">
    <property type="entry name" value="Sel1-like"/>
</dbReference>
<dbReference type="EMBL" id="JAPFFF010000012">
    <property type="protein sequence ID" value="KAK8876323.1"/>
    <property type="molecule type" value="Genomic_DNA"/>
</dbReference>
<dbReference type="Gene3D" id="1.10.510.10">
    <property type="entry name" value="Transferase(Phosphotransferase) domain 1"/>
    <property type="match status" value="1"/>
</dbReference>
<dbReference type="Pfam" id="PF08238">
    <property type="entry name" value="Sel1"/>
    <property type="match status" value="13"/>
</dbReference>
<keyword evidence="3" id="KW-1185">Reference proteome</keyword>
<feature type="domain" description="Protein kinase" evidence="1">
    <location>
        <begin position="203"/>
        <end position="426"/>
    </location>
</feature>
<dbReference type="SUPFAM" id="SSF81901">
    <property type="entry name" value="HCP-like"/>
    <property type="match status" value="4"/>
</dbReference>
<dbReference type="InterPro" id="IPR052748">
    <property type="entry name" value="ISR_Activator"/>
</dbReference>
<sequence length="1105" mass="127868">MIEEFQKIQKFIVNKKLIAQNPAANEVIQDYNFIHISEHILYEGKEEESKIYQNISNSKVIIIDQNQEFDQLANQKYYLIGFEKTIILLNESSLSFLQKLLLSNPNLPICFLTNKDDFFTKNIKNPEIEISAVFKKEIEILSQSFNLFKGTKKMKQIWPFIVPCITGYLIKKSYSQLNKNRVLNFIEKVEKPLEKNVIKAEDYVELRNIGIGSLFSCKLIYHIKHGKLYVIKRPHFFDEELPKLIKREKDNYLQFKHPFLPKFYGTVENEEGIVIEFINGRTLNHIKQMNLTTKDVFHIIYEICVVIEFFHRNDYIYRDLKANNIIIDENKTVVLIDLDRLIKYDPSCEHTLDLTNVSENPSFDDDIRYVGKTIKYILQETKHLFEIPKERDNYSKIEQISEKCININTENKLSMSDVIDELDAIFGSKEKLDDLSYINTIATEFQQNGNGKYHFLAIIYITGKNVSVDYDKAIHYLLLAAKQNYAKAQYLLGVIYETGKSVSIDINKAIHYYSLAADQSHAEAQFNLGVIYYTGKHISINADKAIHYFQLAADQNHAEAQFNLGVVYFTGYYVPIDINKAIHYYSLAADQNNEYAQFNLGYIYSSGYHVPVDINKAIHYYSLAANNNFALAQFNLGFIYDTGYLVSADIEKAIHYYSLAANQSHAVAQYNLGSIYLTGMHNEIDIDKTIYYFTLAANLNHLKAQYAQFNLGVIYNTGEYVSIDIDKAIYYYSLAAKQNHAGAQFNLGVIYGTGKLVPINIERAIYYYTLAANQNHADAQFNLGYIYDMGKNVPIDTNKAIHYYSLAAKQNHADAQFNLGYIYDTGKNVPVDTVKAIHYYSLAANQNLSAAQYILGIFYYLKNYSISNMKKSVFYIVLASKNGNREANFGHGFLLHEGKYIKRDIPAAVHYLKEASSFNNQFAKNNLGILYKHGFGEDVPQRISQSIEYFEEAIRQKKDYLSMYNLSLIYFYDRNVQSNFDSLDLLIKSSKMFNESLMLLCLVLVQKYDSDLVKIMTNLEKRIDVSSDLLLKIKNSIIKCNLLNPKSFDLFCKFYRERDYLYDILHRPILTSELGKKDREQNEPNHPFMKDISQEFYDGLDLEDS</sequence>
<dbReference type="Proteomes" id="UP001470230">
    <property type="component" value="Unassembled WGS sequence"/>
</dbReference>
<evidence type="ECO:0000313" key="2">
    <source>
        <dbReference type="EMBL" id="KAK8876323.1"/>
    </source>
</evidence>
<dbReference type="SMART" id="SM00671">
    <property type="entry name" value="SEL1"/>
    <property type="match status" value="14"/>
</dbReference>
<dbReference type="InterPro" id="IPR011990">
    <property type="entry name" value="TPR-like_helical_dom_sf"/>
</dbReference>
<dbReference type="PROSITE" id="PS00108">
    <property type="entry name" value="PROTEIN_KINASE_ST"/>
    <property type="match status" value="1"/>
</dbReference>
<gene>
    <name evidence="2" type="ORF">M9Y10_006521</name>
</gene>
<dbReference type="PANTHER" id="PTHR45011">
    <property type="entry name" value="DAP3-BINDING CELL DEATH ENHANCER 1"/>
    <property type="match status" value="1"/>
</dbReference>
<evidence type="ECO:0000313" key="3">
    <source>
        <dbReference type="Proteomes" id="UP001470230"/>
    </source>
</evidence>
<dbReference type="Gene3D" id="1.25.40.10">
    <property type="entry name" value="Tetratricopeptide repeat domain"/>
    <property type="match status" value="3"/>
</dbReference>
<dbReference type="InterPro" id="IPR008271">
    <property type="entry name" value="Ser/Thr_kinase_AS"/>
</dbReference>
<dbReference type="PANTHER" id="PTHR45011:SF1">
    <property type="entry name" value="DAP3-BINDING CELL DEATH ENHANCER 1"/>
    <property type="match status" value="1"/>
</dbReference>
<dbReference type="Pfam" id="PF00069">
    <property type="entry name" value="Pkinase"/>
    <property type="match status" value="1"/>
</dbReference>
<proteinExistence type="predicted"/>
<dbReference type="SUPFAM" id="SSF56112">
    <property type="entry name" value="Protein kinase-like (PK-like)"/>
    <property type="match status" value="1"/>
</dbReference>